<accession>A0A702L5N0</accession>
<reference evidence="1" key="1">
    <citation type="journal article" date="2018" name="Genome Biol.">
        <title>SKESA: strategic k-mer extension for scrupulous assemblies.</title>
        <authorList>
            <person name="Souvorov A."/>
            <person name="Agarwala R."/>
            <person name="Lipman D.J."/>
        </authorList>
    </citation>
    <scope>NUCLEOTIDE SEQUENCE</scope>
    <source>
        <strain evidence="1">12-2127</strain>
    </source>
</reference>
<sequence>MADILGWGTNLLEREAWDQVSSEVVKVSRVLMSLGEFEFSIDTAAYNSLKRTMEWRWEPQPLIGKSDLLQYTGKPARTVSLEGEVHAGFRDGKGLDALDDLVRMLDDHPAPQLLVSSTGDVLGYFVCTNYSDTTTSFQPGGAAKHKTFTLELKYYGDKLADNGRRYAG</sequence>
<dbReference type="Pfam" id="PF06995">
    <property type="entry name" value="Phage_P2_GpU"/>
    <property type="match status" value="1"/>
</dbReference>
<gene>
    <name evidence="1" type="ORF">G0D74_04380</name>
</gene>
<proteinExistence type="predicted"/>
<dbReference type="InterPro" id="IPR009734">
    <property type="entry name" value="Myoviridae_GpU"/>
</dbReference>
<name>A0A702L5N0_SALER</name>
<reference evidence="1" key="2">
    <citation type="submission" date="2018-07" db="EMBL/GenBank/DDBJ databases">
        <authorList>
            <consortium name="NCBI Pathogen Detection Project"/>
        </authorList>
    </citation>
    <scope>NUCLEOTIDE SEQUENCE</scope>
    <source>
        <strain evidence="1">12-2127</strain>
    </source>
</reference>
<dbReference type="EMBL" id="DAAMJT010000004">
    <property type="protein sequence ID" value="HAC6950957.1"/>
    <property type="molecule type" value="Genomic_DNA"/>
</dbReference>
<dbReference type="AlphaFoldDB" id="A0A702L5N0"/>
<comment type="caution">
    <text evidence="1">The sequence shown here is derived from an EMBL/GenBank/DDBJ whole genome shotgun (WGS) entry which is preliminary data.</text>
</comment>
<protein>
    <submittedName>
        <fullName evidence="1">Phage tail protein</fullName>
    </submittedName>
</protein>
<organism evidence="1">
    <name type="scientific">Salmonella enterica subsp. salamae</name>
    <dbReference type="NCBI Taxonomy" id="59202"/>
    <lineage>
        <taxon>Bacteria</taxon>
        <taxon>Pseudomonadati</taxon>
        <taxon>Pseudomonadota</taxon>
        <taxon>Gammaproteobacteria</taxon>
        <taxon>Enterobacterales</taxon>
        <taxon>Enterobacteriaceae</taxon>
        <taxon>Salmonella</taxon>
    </lineage>
</organism>
<evidence type="ECO:0000313" key="1">
    <source>
        <dbReference type="EMBL" id="HAC6950957.1"/>
    </source>
</evidence>